<gene>
    <name evidence="12" type="ORF">CMV30_06515</name>
</gene>
<dbReference type="PANTHER" id="PTHR30027">
    <property type="entry name" value="RIBOSOMAL RNA SMALL SUBUNIT METHYLTRANSFERASE E"/>
    <property type="match status" value="1"/>
</dbReference>
<dbReference type="NCBIfam" id="TIGR00046">
    <property type="entry name" value="RsmE family RNA methyltransferase"/>
    <property type="match status" value="1"/>
</dbReference>
<dbReference type="GO" id="GO:0070475">
    <property type="term" value="P:rRNA base methylation"/>
    <property type="evidence" value="ECO:0007669"/>
    <property type="project" value="TreeGrafter"/>
</dbReference>
<evidence type="ECO:0000256" key="9">
    <source>
        <dbReference type="ARBA" id="ARBA00047944"/>
    </source>
</evidence>
<dbReference type="GO" id="GO:0070042">
    <property type="term" value="F:rRNA (uridine-N3-)-methyltransferase activity"/>
    <property type="evidence" value="ECO:0007669"/>
    <property type="project" value="TreeGrafter"/>
</dbReference>
<organism evidence="12 13">
    <name type="scientific">Nibricoccus aquaticus</name>
    <dbReference type="NCBI Taxonomy" id="2576891"/>
    <lineage>
        <taxon>Bacteria</taxon>
        <taxon>Pseudomonadati</taxon>
        <taxon>Verrucomicrobiota</taxon>
        <taxon>Opitutia</taxon>
        <taxon>Opitutales</taxon>
        <taxon>Opitutaceae</taxon>
        <taxon>Nibricoccus</taxon>
    </lineage>
</organism>
<dbReference type="CDD" id="cd18084">
    <property type="entry name" value="RsmE-like"/>
    <property type="match status" value="1"/>
</dbReference>
<dbReference type="KEGG" id="vbh:CMV30_06515"/>
<comment type="function">
    <text evidence="8 10">Specifically methylates the N3 position of the uracil ring of uridine 1498 (m3U1498) in 16S rRNA. Acts on the fully assembled 30S ribosomal subunit.</text>
</comment>
<evidence type="ECO:0000256" key="5">
    <source>
        <dbReference type="ARBA" id="ARBA00022603"/>
    </source>
</evidence>
<keyword evidence="13" id="KW-1185">Reference proteome</keyword>
<dbReference type="PIRSF" id="PIRSF015601">
    <property type="entry name" value="MTase_slr0722"/>
    <property type="match status" value="1"/>
</dbReference>
<evidence type="ECO:0000256" key="3">
    <source>
        <dbReference type="ARBA" id="ARBA00022490"/>
    </source>
</evidence>
<comment type="catalytic activity">
    <reaction evidence="9 10">
        <text>uridine(1498) in 16S rRNA + S-adenosyl-L-methionine = N(3)-methyluridine(1498) in 16S rRNA + S-adenosyl-L-homocysteine + H(+)</text>
        <dbReference type="Rhea" id="RHEA:42920"/>
        <dbReference type="Rhea" id="RHEA-COMP:10283"/>
        <dbReference type="Rhea" id="RHEA-COMP:10284"/>
        <dbReference type="ChEBI" id="CHEBI:15378"/>
        <dbReference type="ChEBI" id="CHEBI:57856"/>
        <dbReference type="ChEBI" id="CHEBI:59789"/>
        <dbReference type="ChEBI" id="CHEBI:65315"/>
        <dbReference type="ChEBI" id="CHEBI:74502"/>
        <dbReference type="EC" id="2.1.1.193"/>
    </reaction>
</comment>
<dbReference type="PANTHER" id="PTHR30027:SF3">
    <property type="entry name" value="16S RRNA (URACIL(1498)-N(3))-METHYLTRANSFERASE"/>
    <property type="match status" value="1"/>
</dbReference>
<evidence type="ECO:0000259" key="11">
    <source>
        <dbReference type="Pfam" id="PF04452"/>
    </source>
</evidence>
<comment type="subcellular location">
    <subcellularLocation>
        <location evidence="1 10">Cytoplasm</location>
    </subcellularLocation>
</comment>
<evidence type="ECO:0000256" key="7">
    <source>
        <dbReference type="ARBA" id="ARBA00022691"/>
    </source>
</evidence>
<keyword evidence="6 10" id="KW-0808">Transferase</keyword>
<dbReference type="InterPro" id="IPR029026">
    <property type="entry name" value="tRNA_m1G_MTases_N"/>
</dbReference>
<keyword evidence="4 10" id="KW-0698">rRNA processing</keyword>
<keyword evidence="7 10" id="KW-0949">S-adenosyl-L-methionine</keyword>
<evidence type="ECO:0000313" key="13">
    <source>
        <dbReference type="Proteomes" id="UP000217265"/>
    </source>
</evidence>
<dbReference type="SUPFAM" id="SSF75217">
    <property type="entry name" value="alpha/beta knot"/>
    <property type="match status" value="1"/>
</dbReference>
<reference evidence="12 13" key="1">
    <citation type="submission" date="2017-09" db="EMBL/GenBank/DDBJ databases">
        <title>Complete genome sequence of Verrucomicrobial strain HZ-65, isolated from freshwater.</title>
        <authorList>
            <person name="Choi A."/>
        </authorList>
    </citation>
    <scope>NUCLEOTIDE SEQUENCE [LARGE SCALE GENOMIC DNA]</scope>
    <source>
        <strain evidence="12 13">HZ-65</strain>
    </source>
</reference>
<protein>
    <recommendedName>
        <fullName evidence="10">Ribosomal RNA small subunit methyltransferase E</fullName>
        <ecNumber evidence="10">2.1.1.193</ecNumber>
    </recommendedName>
</protein>
<comment type="similarity">
    <text evidence="2 10">Belongs to the RNA methyltransferase RsmE family.</text>
</comment>
<dbReference type="Gene3D" id="3.40.1280.10">
    <property type="match status" value="1"/>
</dbReference>
<dbReference type="InterPro" id="IPR046886">
    <property type="entry name" value="RsmE_MTase_dom"/>
</dbReference>
<dbReference type="InterPro" id="IPR006700">
    <property type="entry name" value="RsmE"/>
</dbReference>
<name>A0A290Q8W8_9BACT</name>
<proteinExistence type="inferred from homology"/>
<dbReference type="EC" id="2.1.1.193" evidence="10"/>
<evidence type="ECO:0000256" key="10">
    <source>
        <dbReference type="PIRNR" id="PIRNR015601"/>
    </source>
</evidence>
<dbReference type="AlphaFoldDB" id="A0A290Q8W8"/>
<evidence type="ECO:0000256" key="1">
    <source>
        <dbReference type="ARBA" id="ARBA00004496"/>
    </source>
</evidence>
<feature type="domain" description="Ribosomal RNA small subunit methyltransferase E methyltransferase" evidence="11">
    <location>
        <begin position="80"/>
        <end position="244"/>
    </location>
</feature>
<dbReference type="OrthoDB" id="9815641at2"/>
<sequence length="251" mass="26958">MLPVIRIPRVNLLLFTPAEATTPLPRTDPRAAHLLDILRRQIGDTFDAGLIDGPRGKGTLAAISDSSLTLTFAWSEPPPPVDPITLLVGLPRPQTARKILQEATALGVSSLHFFPSERGEPSYVQSSLWSSGEWRRHLITGAEQAFCTRLPEVTWTTQLPALIAALTPSAPRIALDNYESPAPLSAAHLSPASHASPVTLAIGSERGWSPAERDLLRANNFTLAHLGSRVLRAETAVTAAVAIVKARLGLM</sequence>
<dbReference type="InterPro" id="IPR029028">
    <property type="entry name" value="Alpha/beta_knot_MTases"/>
</dbReference>
<evidence type="ECO:0000256" key="2">
    <source>
        <dbReference type="ARBA" id="ARBA00005528"/>
    </source>
</evidence>
<evidence type="ECO:0000256" key="6">
    <source>
        <dbReference type="ARBA" id="ARBA00022679"/>
    </source>
</evidence>
<evidence type="ECO:0000256" key="4">
    <source>
        <dbReference type="ARBA" id="ARBA00022552"/>
    </source>
</evidence>
<evidence type="ECO:0000313" key="12">
    <source>
        <dbReference type="EMBL" id="ATC63630.1"/>
    </source>
</evidence>
<dbReference type="EMBL" id="CP023344">
    <property type="protein sequence ID" value="ATC63630.1"/>
    <property type="molecule type" value="Genomic_DNA"/>
</dbReference>
<dbReference type="GO" id="GO:0005737">
    <property type="term" value="C:cytoplasm"/>
    <property type="evidence" value="ECO:0007669"/>
    <property type="project" value="UniProtKB-SubCell"/>
</dbReference>
<dbReference type="Proteomes" id="UP000217265">
    <property type="component" value="Chromosome"/>
</dbReference>
<dbReference type="Pfam" id="PF04452">
    <property type="entry name" value="Methyltrans_RNA"/>
    <property type="match status" value="1"/>
</dbReference>
<keyword evidence="3 10" id="KW-0963">Cytoplasm</keyword>
<evidence type="ECO:0000256" key="8">
    <source>
        <dbReference type="ARBA" id="ARBA00025699"/>
    </source>
</evidence>
<accession>A0A290Q8W8</accession>
<keyword evidence="5 10" id="KW-0489">Methyltransferase</keyword>